<dbReference type="InterPro" id="IPR011990">
    <property type="entry name" value="TPR-like_helical_dom_sf"/>
</dbReference>
<dbReference type="OrthoDB" id="7464126at2759"/>
<evidence type="ECO:0000259" key="3">
    <source>
        <dbReference type="Pfam" id="PF24809"/>
    </source>
</evidence>
<evidence type="ECO:0000256" key="2">
    <source>
        <dbReference type="SAM" id="MobiDB-lite"/>
    </source>
</evidence>
<dbReference type="Pfam" id="PF24809">
    <property type="entry name" value="DUF7708"/>
    <property type="match status" value="1"/>
</dbReference>
<dbReference type="Gene3D" id="1.25.40.10">
    <property type="entry name" value="Tetratricopeptide repeat domain"/>
    <property type="match status" value="2"/>
</dbReference>
<reference evidence="5" key="1">
    <citation type="submission" date="2021-03" db="EMBL/GenBank/DDBJ databases">
        <authorList>
            <person name="Tagirdzhanova G."/>
        </authorList>
    </citation>
    <scope>NUCLEOTIDE SEQUENCE</scope>
</reference>
<accession>A0A8H3J322</accession>
<dbReference type="Gene3D" id="3.40.50.300">
    <property type="entry name" value="P-loop containing nucleotide triphosphate hydrolases"/>
    <property type="match status" value="1"/>
</dbReference>
<dbReference type="InterPro" id="IPR027417">
    <property type="entry name" value="P-loop_NTPase"/>
</dbReference>
<evidence type="ECO:0008006" key="7">
    <source>
        <dbReference type="Google" id="ProtNLM"/>
    </source>
</evidence>
<dbReference type="Pfam" id="PF24883">
    <property type="entry name" value="NPHP3_N"/>
    <property type="match status" value="1"/>
</dbReference>
<dbReference type="PANTHER" id="PTHR10039">
    <property type="entry name" value="AMELOGENIN"/>
    <property type="match status" value="1"/>
</dbReference>
<evidence type="ECO:0000313" key="5">
    <source>
        <dbReference type="EMBL" id="CAF9939689.1"/>
    </source>
</evidence>
<dbReference type="Pfam" id="PF13424">
    <property type="entry name" value="TPR_12"/>
    <property type="match status" value="2"/>
</dbReference>
<dbReference type="AlphaFoldDB" id="A0A8H3J322"/>
<sequence length="1067" mass="121683">METLDKFRSPSAEGSLKEDLTGLRTPDGDANTTVEDVLREVQLLEKRQYTQSRFGRILRSLEPLLDFLIMYSPAVDMIVQYDPSPSALIWGALKALLKVLLNAARSYKFIECGLIRLGDILSSSVRYEKMFEEDACVQIALKELYREILLFLQRIRTTVSKKSLRLIAESVFRPVDTQFQDNIRRLSRTHEVFKEEVTFAHRQQLQNHMNSLQLTESKFDLIVSQTQRNRCTEGDRQKPLFSIFFQDYVLTKASIAAWLGHTDWSMSLRRASKKRMPGTGLWLLQDPVFQRWIRCLNGACEEYRLLWVHGLPGAGKTTLSSTIIEHIQTLENVQNPKVAYFYSGFVERSHRTAFSICISAISQLLAQCEDVPHVLSERHRIAKLHGRSRISETDEVFDIFRQTVAALPSVYLVIDALDECTEIPSISSWLQSAVSSLPSLHVMVLSRDTMSIRKSLGRNSNIQMNAVTSKGDIDVYLASAIDSLPCTDHRIKDRVLKTLAVKAEGMFLLADLSMQMLQGATDEEDVENILRTIPEGVNEMYMLILRRLEAEPNARRSLAQRVLRLICSSAQVMTWSELSFALCWEEEKLEFQRSKKPFKDTVCDLCYPLIEYQSDSDTFRLVHYTLYEFLCRYSSQTPASENLAKFFVPDKDAQRELASMTLACMADIEISNQISPDLDSCPLIAYATKHWCEHLSRSSFDENLCQRYLDFVACPKRRSTWILRWILSEARAFPLQKVVKMQTILREWMIQCKDQQASAISVLNDTQRALFQLDKIRLSPDADQTTDRLRLVSNFERLMCVRDLAREYTIAGAISHGVDMFESALREAERLAGSILTPSCWLLNSLGILYDQQGKTHLSKETQTRALAIQEKWLPPDHLDIVLTVNELGRVARHLGDFEEAESLHRRALRILQSLLPESDLQIVWTKNALGRALLKQGSAVEAIGLHQQVLAIEEGRLGRDHPHTLWTLSDIARCHHAQNDIASAITVQREVVERSERSLGANSPDTLWAKNSLGNFHELIDQIDIARVLHAEALAGQTECLGADHSHTAWSRQTLARLQKIRNSLD</sequence>
<keyword evidence="1" id="KW-0677">Repeat</keyword>
<dbReference type="InterPro" id="IPR019734">
    <property type="entry name" value="TPR_rpt"/>
</dbReference>
<feature type="domain" description="DUF7708" evidence="3">
    <location>
        <begin position="63"/>
        <end position="204"/>
    </location>
</feature>
<dbReference type="SUPFAM" id="SSF52540">
    <property type="entry name" value="P-loop containing nucleoside triphosphate hydrolases"/>
    <property type="match status" value="1"/>
</dbReference>
<proteinExistence type="predicted"/>
<keyword evidence="6" id="KW-1185">Reference proteome</keyword>
<dbReference type="EMBL" id="CAJPDS010000136">
    <property type="protein sequence ID" value="CAF9939689.1"/>
    <property type="molecule type" value="Genomic_DNA"/>
</dbReference>
<gene>
    <name evidence="5" type="ORF">HETSPECPRED_001857</name>
</gene>
<dbReference type="SMART" id="SM00028">
    <property type="entry name" value="TPR"/>
    <property type="match status" value="4"/>
</dbReference>
<organism evidence="5 6">
    <name type="scientific">Heterodermia speciosa</name>
    <dbReference type="NCBI Taxonomy" id="116794"/>
    <lineage>
        <taxon>Eukaryota</taxon>
        <taxon>Fungi</taxon>
        <taxon>Dikarya</taxon>
        <taxon>Ascomycota</taxon>
        <taxon>Pezizomycotina</taxon>
        <taxon>Lecanoromycetes</taxon>
        <taxon>OSLEUM clade</taxon>
        <taxon>Lecanoromycetidae</taxon>
        <taxon>Caliciales</taxon>
        <taxon>Physciaceae</taxon>
        <taxon>Heterodermia</taxon>
    </lineage>
</organism>
<dbReference type="PANTHER" id="PTHR10039:SF14">
    <property type="entry name" value="NACHT DOMAIN-CONTAINING PROTEIN"/>
    <property type="match status" value="1"/>
</dbReference>
<dbReference type="Pfam" id="PF13374">
    <property type="entry name" value="TPR_10"/>
    <property type="match status" value="1"/>
</dbReference>
<comment type="caution">
    <text evidence="5">The sequence shown here is derived from an EMBL/GenBank/DDBJ whole genome shotgun (WGS) entry which is preliminary data.</text>
</comment>
<evidence type="ECO:0000313" key="6">
    <source>
        <dbReference type="Proteomes" id="UP000664521"/>
    </source>
</evidence>
<feature type="region of interest" description="Disordered" evidence="2">
    <location>
        <begin position="1"/>
        <end position="28"/>
    </location>
</feature>
<evidence type="ECO:0000259" key="4">
    <source>
        <dbReference type="Pfam" id="PF24883"/>
    </source>
</evidence>
<protein>
    <recommendedName>
        <fullName evidence="7">NACHT domain-containing protein</fullName>
    </recommendedName>
</protein>
<dbReference type="InterPro" id="IPR056884">
    <property type="entry name" value="NPHP3-like_N"/>
</dbReference>
<dbReference type="Proteomes" id="UP000664521">
    <property type="component" value="Unassembled WGS sequence"/>
</dbReference>
<evidence type="ECO:0000256" key="1">
    <source>
        <dbReference type="ARBA" id="ARBA00022737"/>
    </source>
</evidence>
<feature type="domain" description="Nephrocystin 3-like N-terminal" evidence="4">
    <location>
        <begin position="278"/>
        <end position="447"/>
    </location>
</feature>
<dbReference type="SUPFAM" id="SSF48452">
    <property type="entry name" value="TPR-like"/>
    <property type="match status" value="1"/>
</dbReference>
<name>A0A8H3J322_9LECA</name>
<dbReference type="InterPro" id="IPR056125">
    <property type="entry name" value="DUF7708"/>
</dbReference>